<evidence type="ECO:0000313" key="3">
    <source>
        <dbReference type="Proteomes" id="UP000314294"/>
    </source>
</evidence>
<reference evidence="2 3" key="1">
    <citation type="submission" date="2019-03" db="EMBL/GenBank/DDBJ databases">
        <title>First draft genome of Liparis tanakae, snailfish: a comprehensive survey of snailfish specific genes.</title>
        <authorList>
            <person name="Kim W."/>
            <person name="Song I."/>
            <person name="Jeong J.-H."/>
            <person name="Kim D."/>
            <person name="Kim S."/>
            <person name="Ryu S."/>
            <person name="Song J.Y."/>
            <person name="Lee S.K."/>
        </authorList>
    </citation>
    <scope>NUCLEOTIDE SEQUENCE [LARGE SCALE GENOMIC DNA]</scope>
    <source>
        <tissue evidence="2">Muscle</tissue>
    </source>
</reference>
<organism evidence="2 3">
    <name type="scientific">Liparis tanakae</name>
    <name type="common">Tanaka's snailfish</name>
    <dbReference type="NCBI Taxonomy" id="230148"/>
    <lineage>
        <taxon>Eukaryota</taxon>
        <taxon>Metazoa</taxon>
        <taxon>Chordata</taxon>
        <taxon>Craniata</taxon>
        <taxon>Vertebrata</taxon>
        <taxon>Euteleostomi</taxon>
        <taxon>Actinopterygii</taxon>
        <taxon>Neopterygii</taxon>
        <taxon>Teleostei</taxon>
        <taxon>Neoteleostei</taxon>
        <taxon>Acanthomorphata</taxon>
        <taxon>Eupercaria</taxon>
        <taxon>Perciformes</taxon>
        <taxon>Cottioidei</taxon>
        <taxon>Cottales</taxon>
        <taxon>Liparidae</taxon>
        <taxon>Liparis</taxon>
    </lineage>
</organism>
<proteinExistence type="predicted"/>
<comment type="caution">
    <text evidence="2">The sequence shown here is derived from an EMBL/GenBank/DDBJ whole genome shotgun (WGS) entry which is preliminary data.</text>
</comment>
<keyword evidence="3" id="KW-1185">Reference proteome</keyword>
<evidence type="ECO:0000256" key="1">
    <source>
        <dbReference type="SAM" id="MobiDB-lite"/>
    </source>
</evidence>
<feature type="compositionally biased region" description="Low complexity" evidence="1">
    <location>
        <begin position="60"/>
        <end position="73"/>
    </location>
</feature>
<sequence length="136" mass="15352">MLKPTAKCLSAHISVEVHVPQRSPLSTTRTLCPCNSLWLRAPDSAASTTTAVKKRLCMSNSGPSASGWSSYSPRVPRGESSTEWRGKRGVVFPTDNTLHHRTNPMFTFLHQEPLHTGNQGRKAFTRWRLERRLRRV</sequence>
<gene>
    <name evidence="2" type="ORF">EYF80_064263</name>
</gene>
<dbReference type="EMBL" id="SRLO01012099">
    <property type="protein sequence ID" value="TNN25606.1"/>
    <property type="molecule type" value="Genomic_DNA"/>
</dbReference>
<evidence type="ECO:0000313" key="2">
    <source>
        <dbReference type="EMBL" id="TNN25606.1"/>
    </source>
</evidence>
<dbReference type="AlphaFoldDB" id="A0A4Z2E9R8"/>
<feature type="region of interest" description="Disordered" evidence="1">
    <location>
        <begin position="60"/>
        <end position="82"/>
    </location>
</feature>
<dbReference type="Proteomes" id="UP000314294">
    <property type="component" value="Unassembled WGS sequence"/>
</dbReference>
<protein>
    <submittedName>
        <fullName evidence="2">Uncharacterized protein</fullName>
    </submittedName>
</protein>
<accession>A0A4Z2E9R8</accession>
<name>A0A4Z2E9R8_9TELE</name>